<proteinExistence type="predicted"/>
<keyword evidence="3" id="KW-1185">Reference proteome</keyword>
<evidence type="ECO:0000259" key="1">
    <source>
        <dbReference type="Pfam" id="PF00535"/>
    </source>
</evidence>
<dbReference type="Pfam" id="PF00535">
    <property type="entry name" value="Glycos_transf_2"/>
    <property type="match status" value="1"/>
</dbReference>
<dbReference type="PANTHER" id="PTHR22916:SF3">
    <property type="entry name" value="UDP-GLCNAC:BETAGAL BETA-1,3-N-ACETYLGLUCOSAMINYLTRANSFERASE-LIKE PROTEIN 1"/>
    <property type="match status" value="1"/>
</dbReference>
<dbReference type="STRING" id="206665.SAMN04488516_11253"/>
<dbReference type="InterPro" id="IPR001173">
    <property type="entry name" value="Glyco_trans_2-like"/>
</dbReference>
<reference evidence="2 3" key="1">
    <citation type="submission" date="2016-10" db="EMBL/GenBank/DDBJ databases">
        <authorList>
            <person name="de Groot N.N."/>
        </authorList>
    </citation>
    <scope>NUCLEOTIDE SEQUENCE [LARGE SCALE GENOMIC DNA]</scope>
    <source>
        <strain evidence="2 3">DSM 15269</strain>
    </source>
</reference>
<accession>A0A1H0FIA7</accession>
<name>A0A1H0FIA7_9BACT</name>
<gene>
    <name evidence="2" type="ORF">SAMN04488516_11253</name>
</gene>
<dbReference type="Proteomes" id="UP000199602">
    <property type="component" value="Unassembled WGS sequence"/>
</dbReference>
<dbReference type="Gene3D" id="3.90.550.10">
    <property type="entry name" value="Spore Coat Polysaccharide Biosynthesis Protein SpsA, Chain A"/>
    <property type="match status" value="1"/>
</dbReference>
<sequence>MSVLEQTYTNLELIIVDDGSTDDTSSVVSRIKDKRLRYFYQENKGVAAARNFGLSLAKGDIISFLDSDDYWLPTKLEKQVNFLQQTNFCVVQCLEKWIRKGKLVNKKRKHFMPAGWFWEKALEMCLIGPSCVLLYKQVFDEIGLFDENFVACEDYELWLRLLLHYPVGIVPEELVVKRGGHFDQLSRSILGLDLYRIYALIKLKKRIVKDVALVEKMLQTKAKFYIQGCLKRGKLEEAERIIKLLNIK</sequence>
<dbReference type="InterPro" id="IPR029044">
    <property type="entry name" value="Nucleotide-diphossugar_trans"/>
</dbReference>
<feature type="domain" description="Glycosyltransferase 2-like" evidence="1">
    <location>
        <begin position="2"/>
        <end position="127"/>
    </location>
</feature>
<dbReference type="SUPFAM" id="SSF53448">
    <property type="entry name" value="Nucleotide-diphospho-sugar transferases"/>
    <property type="match status" value="1"/>
</dbReference>
<organism evidence="2 3">
    <name type="scientific">Desulfonauticus submarinus</name>
    <dbReference type="NCBI Taxonomy" id="206665"/>
    <lineage>
        <taxon>Bacteria</taxon>
        <taxon>Pseudomonadati</taxon>
        <taxon>Thermodesulfobacteriota</taxon>
        <taxon>Desulfovibrionia</taxon>
        <taxon>Desulfovibrionales</taxon>
        <taxon>Desulfonauticaceae</taxon>
        <taxon>Desulfonauticus</taxon>
    </lineage>
</organism>
<dbReference type="EMBL" id="FNIN01000012">
    <property type="protein sequence ID" value="SDN94262.1"/>
    <property type="molecule type" value="Genomic_DNA"/>
</dbReference>
<protein>
    <submittedName>
        <fullName evidence="2">Glycosyl transferase family 2</fullName>
    </submittedName>
</protein>
<dbReference type="GO" id="GO:0016758">
    <property type="term" value="F:hexosyltransferase activity"/>
    <property type="evidence" value="ECO:0007669"/>
    <property type="project" value="UniProtKB-ARBA"/>
</dbReference>
<keyword evidence="2" id="KW-0808">Transferase</keyword>
<evidence type="ECO:0000313" key="3">
    <source>
        <dbReference type="Proteomes" id="UP000199602"/>
    </source>
</evidence>
<dbReference type="PANTHER" id="PTHR22916">
    <property type="entry name" value="GLYCOSYLTRANSFERASE"/>
    <property type="match status" value="1"/>
</dbReference>
<evidence type="ECO:0000313" key="2">
    <source>
        <dbReference type="EMBL" id="SDN94262.1"/>
    </source>
</evidence>
<dbReference type="AlphaFoldDB" id="A0A1H0FIA7"/>